<evidence type="ECO:0000313" key="7">
    <source>
        <dbReference type="EMBL" id="GEA83492.1"/>
    </source>
</evidence>
<evidence type="ECO:0000313" key="8">
    <source>
        <dbReference type="Proteomes" id="UP000320461"/>
    </source>
</evidence>
<keyword evidence="8" id="KW-1185">Reference proteome</keyword>
<dbReference type="Proteomes" id="UP000320461">
    <property type="component" value="Unassembled WGS sequence"/>
</dbReference>
<name>A0A4Y3KHK2_9CELL</name>
<feature type="transmembrane region" description="Helical" evidence="5">
    <location>
        <begin position="107"/>
        <end position="132"/>
    </location>
</feature>
<evidence type="ECO:0000256" key="5">
    <source>
        <dbReference type="SAM" id="Phobius"/>
    </source>
</evidence>
<dbReference type="AlphaFoldDB" id="A0A4Y3KHK2"/>
<evidence type="ECO:0000256" key="1">
    <source>
        <dbReference type="ARBA" id="ARBA00004141"/>
    </source>
</evidence>
<feature type="transmembrane region" description="Helical" evidence="5">
    <location>
        <begin position="20"/>
        <end position="44"/>
    </location>
</feature>
<comment type="subcellular location">
    <subcellularLocation>
        <location evidence="1">Membrane</location>
        <topology evidence="1">Multi-pass membrane protein</topology>
    </subcellularLocation>
</comment>
<dbReference type="EMBL" id="BJLQ01000005">
    <property type="protein sequence ID" value="GEA83492.1"/>
    <property type="molecule type" value="Genomic_DNA"/>
</dbReference>
<dbReference type="PANTHER" id="PTHR38480">
    <property type="entry name" value="SLR0254 PROTEIN"/>
    <property type="match status" value="1"/>
</dbReference>
<accession>A0A4Y3KHK2</accession>
<proteinExistence type="predicted"/>
<feature type="transmembrane region" description="Helical" evidence="5">
    <location>
        <begin position="56"/>
        <end position="76"/>
    </location>
</feature>
<evidence type="ECO:0000256" key="3">
    <source>
        <dbReference type="ARBA" id="ARBA00022989"/>
    </source>
</evidence>
<keyword evidence="3 5" id="KW-1133">Transmembrane helix</keyword>
<dbReference type="InterPro" id="IPR010432">
    <property type="entry name" value="RDD"/>
</dbReference>
<organism evidence="7 8">
    <name type="scientific">Cellulomonas gelida</name>
    <dbReference type="NCBI Taxonomy" id="1712"/>
    <lineage>
        <taxon>Bacteria</taxon>
        <taxon>Bacillati</taxon>
        <taxon>Actinomycetota</taxon>
        <taxon>Actinomycetes</taxon>
        <taxon>Micrococcales</taxon>
        <taxon>Cellulomonadaceae</taxon>
        <taxon>Cellulomonas</taxon>
    </lineage>
</organism>
<gene>
    <name evidence="7" type="ORF">CGE01nite_07430</name>
</gene>
<dbReference type="GO" id="GO:0016020">
    <property type="term" value="C:membrane"/>
    <property type="evidence" value="ECO:0007669"/>
    <property type="project" value="UniProtKB-SubCell"/>
</dbReference>
<evidence type="ECO:0000259" key="6">
    <source>
        <dbReference type="Pfam" id="PF06271"/>
    </source>
</evidence>
<reference evidence="7 8" key="1">
    <citation type="submission" date="2019-06" db="EMBL/GenBank/DDBJ databases">
        <title>Whole genome shotgun sequence of Cellulomonas gelida NBRC 3748.</title>
        <authorList>
            <person name="Hosoyama A."/>
            <person name="Uohara A."/>
            <person name="Ohji S."/>
            <person name="Ichikawa N."/>
        </authorList>
    </citation>
    <scope>NUCLEOTIDE SEQUENCE [LARGE SCALE GENOMIC DNA]</scope>
    <source>
        <strain evidence="7 8">NBRC 3748</strain>
    </source>
</reference>
<dbReference type="Pfam" id="PF06271">
    <property type="entry name" value="RDD"/>
    <property type="match status" value="1"/>
</dbReference>
<evidence type="ECO:0000256" key="2">
    <source>
        <dbReference type="ARBA" id="ARBA00022692"/>
    </source>
</evidence>
<evidence type="ECO:0000256" key="4">
    <source>
        <dbReference type="ARBA" id="ARBA00023136"/>
    </source>
</evidence>
<keyword evidence="4 5" id="KW-0472">Membrane</keyword>
<dbReference type="PANTHER" id="PTHR38480:SF1">
    <property type="entry name" value="SLR0254 PROTEIN"/>
    <property type="match status" value="1"/>
</dbReference>
<protein>
    <submittedName>
        <fullName evidence="7">Membrane protein</fullName>
    </submittedName>
</protein>
<dbReference type="RefSeq" id="WP_141369065.1">
    <property type="nucleotide sequence ID" value="NZ_BJLQ01000005.1"/>
</dbReference>
<dbReference type="OrthoDB" id="9787732at2"/>
<sequence length="272" mass="28944">MDTIVIGEGVELDARPASAISRMLGALIDLAVLVAVLLLVAILLTNVARIGVPEAVADVGGTVAIAFVLIVLPTTVDTLTRGRTLGKLAVGIRVVRDDGGPIVFRQAFVRALVGVVELWLTFGSVALICSLVHPQGKRVGDILAGTYAVRVRGGAGGRAPLVMPPHLAVWARTADIARLPDGLALSVRQFLGRATRLHPGSRVELGTRLTHEVQRYVRPLPAPGTHPEAFLAAVLAERRDRELVAEQRASVRRDQEAVLLHRLPHGVLDPPS</sequence>
<feature type="domain" description="RDD" evidence="6">
    <location>
        <begin position="17"/>
        <end position="145"/>
    </location>
</feature>
<keyword evidence="2 5" id="KW-0812">Transmembrane</keyword>
<comment type="caution">
    <text evidence="7">The sequence shown here is derived from an EMBL/GenBank/DDBJ whole genome shotgun (WGS) entry which is preliminary data.</text>
</comment>